<evidence type="ECO:0000313" key="2">
    <source>
        <dbReference type="Proteomes" id="UP000320184"/>
    </source>
</evidence>
<accession>A0A538SS37</accession>
<gene>
    <name evidence="1" type="ORF">E6K73_00230</name>
</gene>
<reference evidence="1 2" key="1">
    <citation type="journal article" date="2019" name="Nat. Microbiol.">
        <title>Mediterranean grassland soil C-N compound turnover is dependent on rainfall and depth, and is mediated by genomically divergent microorganisms.</title>
        <authorList>
            <person name="Diamond S."/>
            <person name="Andeer P.F."/>
            <person name="Li Z."/>
            <person name="Crits-Christoph A."/>
            <person name="Burstein D."/>
            <person name="Anantharaman K."/>
            <person name="Lane K.R."/>
            <person name="Thomas B.C."/>
            <person name="Pan C."/>
            <person name="Northen T.R."/>
            <person name="Banfield J.F."/>
        </authorList>
    </citation>
    <scope>NUCLEOTIDE SEQUENCE [LARGE SCALE GENOMIC DNA]</scope>
    <source>
        <strain evidence="1">WS_3</strain>
    </source>
</reference>
<dbReference type="EMBL" id="VBOT01000002">
    <property type="protein sequence ID" value="TMQ54198.1"/>
    <property type="molecule type" value="Genomic_DNA"/>
</dbReference>
<organism evidence="1 2">
    <name type="scientific">Eiseniibacteriota bacterium</name>
    <dbReference type="NCBI Taxonomy" id="2212470"/>
    <lineage>
        <taxon>Bacteria</taxon>
        <taxon>Candidatus Eiseniibacteriota</taxon>
    </lineage>
</organism>
<dbReference type="Proteomes" id="UP000320184">
    <property type="component" value="Unassembled WGS sequence"/>
</dbReference>
<evidence type="ECO:0000313" key="1">
    <source>
        <dbReference type="EMBL" id="TMQ54198.1"/>
    </source>
</evidence>
<proteinExistence type="predicted"/>
<dbReference type="AlphaFoldDB" id="A0A538SS37"/>
<name>A0A538SS37_UNCEI</name>
<sequence length="315" mass="33205">MSPCEAQRRGLTAVIDTRPLRESLADPSRIRLRADAISCDGNRELLDLFEMDINPVDGLSFITYTDDGAEGGTYISKQLSGVSAIAGTTIVDKSTTCPTNIACTTCPPPPHDPCKLPGVTVVRDPAGDQNGAPANMQADIDSVMFAEPFFADGSQKLVATLKVESLDPTNLPPNNGWEVLFTAPNGTEYFLEMDTFDPTTGVQFNYGRVDATLGESTDGSIEGRLDQTGFITMTVDNALVGNPARGQTLTGVHGQTEVLVGAQPGGVGGGELIFLDTSTNGTYTLVGNANCGLFGLARLDDGSFGAAHRNHSIDR</sequence>
<comment type="caution">
    <text evidence="1">The sequence shown here is derived from an EMBL/GenBank/DDBJ whole genome shotgun (WGS) entry which is preliminary data.</text>
</comment>
<protein>
    <submittedName>
        <fullName evidence="1">Uncharacterized protein</fullName>
    </submittedName>
</protein>